<dbReference type="OrthoDB" id="17296at2157"/>
<proteinExistence type="predicted"/>
<dbReference type="GO" id="GO:0004519">
    <property type="term" value="F:endonuclease activity"/>
    <property type="evidence" value="ECO:0007669"/>
    <property type="project" value="UniProtKB-KW"/>
</dbReference>
<dbReference type="Pfam" id="PF01986">
    <property type="entry name" value="DUF123"/>
    <property type="match status" value="1"/>
</dbReference>
<accession>A0A126R0C4</accession>
<dbReference type="PATRIC" id="fig|294671.3.peg.1012"/>
<dbReference type="Proteomes" id="UP000066376">
    <property type="component" value="Chromosome"/>
</dbReference>
<dbReference type="RefSeq" id="WP_067146835.1">
    <property type="nucleotide sequence ID" value="NZ_CP014265.1"/>
</dbReference>
<protein>
    <submittedName>
        <fullName evidence="3">Uri superfamily endonuclease</fullName>
    </submittedName>
</protein>
<evidence type="ECO:0000313" key="3">
    <source>
        <dbReference type="EMBL" id="SFL37273.1"/>
    </source>
</evidence>
<dbReference type="STRING" id="294671.YLM1_0965"/>
<evidence type="ECO:0000259" key="1">
    <source>
        <dbReference type="SMART" id="SM00465"/>
    </source>
</evidence>
<dbReference type="SMART" id="SM00465">
    <property type="entry name" value="GIYc"/>
    <property type="match status" value="1"/>
</dbReference>
<feature type="domain" description="GIY-YIG" evidence="1">
    <location>
        <begin position="19"/>
        <end position="117"/>
    </location>
</feature>
<dbReference type="AlphaFoldDB" id="A0A126R0C4"/>
<dbReference type="InterPro" id="IPR000305">
    <property type="entry name" value="GIY-YIG_endonuc"/>
</dbReference>
<reference evidence="3" key="4">
    <citation type="submission" date="2016-10" db="EMBL/GenBank/DDBJ databases">
        <authorList>
            <person name="de Groot N.N."/>
        </authorList>
    </citation>
    <scope>NUCLEOTIDE SEQUENCE [LARGE SCALE GENOMIC DNA]</scope>
    <source>
        <strain evidence="3">DSM 16632</strain>
    </source>
</reference>
<dbReference type="CDD" id="cd10441">
    <property type="entry name" value="GIY-YIG_COG1833"/>
    <property type="match status" value="1"/>
</dbReference>
<name>A0A126R0C4_METOL</name>
<evidence type="ECO:0000313" key="2">
    <source>
        <dbReference type="EMBL" id="AMK15522.1"/>
    </source>
</evidence>
<evidence type="ECO:0000313" key="4">
    <source>
        <dbReference type="Proteomes" id="UP000066376"/>
    </source>
</evidence>
<dbReference type="EMBL" id="FOTL01000008">
    <property type="protein sequence ID" value="SFL37273.1"/>
    <property type="molecule type" value="Genomic_DNA"/>
</dbReference>
<keyword evidence="3" id="KW-0255">Endonuclease</keyword>
<dbReference type="EMBL" id="CP014265">
    <property type="protein sequence ID" value="AMK15522.1"/>
    <property type="molecule type" value="Genomic_DNA"/>
</dbReference>
<reference evidence="5" key="3">
    <citation type="submission" date="2016-10" db="EMBL/GenBank/DDBJ databases">
        <authorList>
            <person name="Varghese N."/>
        </authorList>
    </citation>
    <scope>NUCLEOTIDE SEQUENCE [LARGE SCALE GENOMIC DNA]</scope>
    <source>
        <strain evidence="5">DSM 16632</strain>
    </source>
</reference>
<evidence type="ECO:0000313" key="5">
    <source>
        <dbReference type="Proteomes" id="UP000183442"/>
    </source>
</evidence>
<dbReference type="GeneID" id="28489265"/>
<keyword evidence="3" id="KW-0540">Nuclease</keyword>
<keyword evidence="4" id="KW-1185">Reference proteome</keyword>
<dbReference type="Proteomes" id="UP000183442">
    <property type="component" value="Unassembled WGS sequence"/>
</dbReference>
<sequence length="148" mass="17601">MRGCYCLIISMKKSEKLKIGHLYQDYKFKKGYYVYIGSAMNSLISRINRHLSDDKKMHWHIDYLLKSQNSTIRDILFNISNKKIECDLANKIAKNGEEVPKFGCSDCNCKSHLIYFKRKRDTLNSVKNAYNELNIEYYDLNYYKKELI</sequence>
<reference evidence="4" key="2">
    <citation type="submission" date="2016-02" db="EMBL/GenBank/DDBJ databases">
        <title>The draft genome sequence of the rumen methanogen Methanobrevibacter olleyae YLM1.</title>
        <authorList>
            <consortium name="New Zealand Agricultural Greenhouse Gas Research Centre/Pastoral Greenhouse Gas Research Consortium"/>
            <person name="Kelly W.J."/>
            <person name="Li D."/>
            <person name="Lambie S.C."/>
            <person name="Attwood G.T."/>
            <person name="Altermann E."/>
            <person name="Leahy S.C."/>
        </authorList>
    </citation>
    <scope>NUCLEOTIDE SEQUENCE [LARGE SCALE GENOMIC DNA]</scope>
    <source>
        <strain evidence="4">YLM1</strain>
    </source>
</reference>
<reference evidence="2 4" key="1">
    <citation type="journal article" date="2016" name="Genome Announc.">
        <title>Draft Genome Sequence of the Rumen Methanogen Methanobrevibacter olleyae YLM1.</title>
        <authorList>
            <person name="Kelly W.J."/>
            <person name="Li D."/>
            <person name="Lambie S.C."/>
            <person name="Cox F."/>
            <person name="Attwood G.T."/>
            <person name="Altermann E."/>
            <person name="Leahy S.C."/>
        </authorList>
    </citation>
    <scope>NUCLEOTIDE SEQUENCE [LARGE SCALE GENOMIC DNA]</scope>
    <source>
        <strain evidence="2 4">YLM1</strain>
    </source>
</reference>
<dbReference type="InterPro" id="IPR002837">
    <property type="entry name" value="DUF123"/>
</dbReference>
<organism evidence="2 4">
    <name type="scientific">Methanobrevibacter olleyae</name>
    <dbReference type="NCBI Taxonomy" id="294671"/>
    <lineage>
        <taxon>Archaea</taxon>
        <taxon>Methanobacteriati</taxon>
        <taxon>Methanobacteriota</taxon>
        <taxon>Methanomada group</taxon>
        <taxon>Methanobacteria</taxon>
        <taxon>Methanobacteriales</taxon>
        <taxon>Methanobacteriaceae</taxon>
        <taxon>Methanobrevibacter</taxon>
    </lineage>
</organism>
<dbReference type="KEGG" id="mol:YLM1_0965"/>
<dbReference type="PANTHER" id="PTHR37460">
    <property type="entry name" value="ENDONUCLEASE III"/>
    <property type="match status" value="1"/>
</dbReference>
<gene>
    <name evidence="3" type="ORF">SAMN02910297_00709</name>
    <name evidence="2" type="ORF">YLM1_0965</name>
</gene>
<keyword evidence="3" id="KW-0378">Hydrolase</keyword>
<dbReference type="PANTHER" id="PTHR37460:SF1">
    <property type="entry name" value="ENDONUCLEASE III"/>
    <property type="match status" value="1"/>
</dbReference>